<organism evidence="1 2">
    <name type="scientific">Prevotella vespertina</name>
    <dbReference type="NCBI Taxonomy" id="2608404"/>
    <lineage>
        <taxon>Bacteria</taxon>
        <taxon>Pseudomonadati</taxon>
        <taxon>Bacteroidota</taxon>
        <taxon>Bacteroidia</taxon>
        <taxon>Bacteroidales</taxon>
        <taxon>Prevotellaceae</taxon>
        <taxon>Prevotella</taxon>
    </lineage>
</organism>
<comment type="caution">
    <text evidence="1">The sequence shown here is derived from an EMBL/GenBank/DDBJ whole genome shotgun (WGS) entry which is preliminary data.</text>
</comment>
<dbReference type="AlphaFoldDB" id="A0A7C9HE82"/>
<sequence>MTESISPTVKMIIDELQALSNAEKREVFPRFFKAGKGEYGEGDLFLGVTVPNIRTIAKQHKDISLDVIRELMLSKWHEVRLCALLIMVEKSKKKDETLRKQLFDLYLAMTERINNWDLVDLSCRFIIGEYLLDKSHERLYQLAQSQLLWDNRIAIVSTYAFIRKGQLEDTYALSDLMMHHPHDLMHKAIGWMLREAGKRNPERLYAYLMERRADMPRTMLRYAIEKFSPKERAILMKRV</sequence>
<dbReference type="PANTHER" id="PTHR34070">
    <property type="entry name" value="ARMADILLO-TYPE FOLD"/>
    <property type="match status" value="1"/>
</dbReference>
<accession>A0A7C9HE82</accession>
<evidence type="ECO:0000313" key="1">
    <source>
        <dbReference type="EMBL" id="MUL27889.1"/>
    </source>
</evidence>
<dbReference type="CDD" id="cd06561">
    <property type="entry name" value="AlkD_like"/>
    <property type="match status" value="1"/>
</dbReference>
<dbReference type="InterPro" id="IPR016024">
    <property type="entry name" value="ARM-type_fold"/>
</dbReference>
<dbReference type="Pfam" id="PF08713">
    <property type="entry name" value="DNA_alkylation"/>
    <property type="match status" value="1"/>
</dbReference>
<name>A0A7C9HE82_9BACT</name>
<dbReference type="EMBL" id="VVIQ01000005">
    <property type="protein sequence ID" value="MUL27889.1"/>
    <property type="molecule type" value="Genomic_DNA"/>
</dbReference>
<dbReference type="InterPro" id="IPR014825">
    <property type="entry name" value="DNA_alkylation"/>
</dbReference>
<keyword evidence="2" id="KW-1185">Reference proteome</keyword>
<gene>
    <name evidence="1" type="ORF">F0475_06165</name>
</gene>
<dbReference type="PANTHER" id="PTHR34070:SF1">
    <property type="entry name" value="DNA ALKYLATION REPAIR PROTEIN"/>
    <property type="match status" value="1"/>
</dbReference>
<dbReference type="SUPFAM" id="SSF48371">
    <property type="entry name" value="ARM repeat"/>
    <property type="match status" value="1"/>
</dbReference>
<dbReference type="RefSeq" id="WP_155715909.1">
    <property type="nucleotide sequence ID" value="NZ_VVIQ01000005.1"/>
</dbReference>
<reference evidence="1 2" key="1">
    <citation type="submission" date="2019-09" db="EMBL/GenBank/DDBJ databases">
        <title>Prevotella A2879 sp. nov., isolated from an abscess of a patient.</title>
        <authorList>
            <person name="Buhl M."/>
            <person name="Oberhettinger P."/>
        </authorList>
    </citation>
    <scope>NUCLEOTIDE SEQUENCE [LARGE SCALE GENOMIC DNA]</scope>
    <source>
        <strain evidence="1 2">A2879</strain>
    </source>
</reference>
<proteinExistence type="predicted"/>
<dbReference type="Proteomes" id="UP000482295">
    <property type="component" value="Unassembled WGS sequence"/>
</dbReference>
<protein>
    <submittedName>
        <fullName evidence="1">DNA alkylation repair protein</fullName>
    </submittedName>
</protein>
<evidence type="ECO:0000313" key="2">
    <source>
        <dbReference type="Proteomes" id="UP000482295"/>
    </source>
</evidence>
<dbReference type="Gene3D" id="1.25.10.90">
    <property type="match status" value="1"/>
</dbReference>